<dbReference type="Proteomes" id="UP001164929">
    <property type="component" value="Chromosome 1"/>
</dbReference>
<dbReference type="PROSITE" id="PS51375">
    <property type="entry name" value="PPR"/>
    <property type="match status" value="4"/>
</dbReference>
<comment type="caution">
    <text evidence="4">The sequence shown here is derived from an EMBL/GenBank/DDBJ whole genome shotgun (WGS) entry which is preliminary data.</text>
</comment>
<reference evidence="4 5" key="1">
    <citation type="journal article" date="2023" name="Mol. Ecol. Resour.">
        <title>Chromosome-level genome assembly of a triploid poplar Populus alba 'Berolinensis'.</title>
        <authorList>
            <person name="Chen S."/>
            <person name="Yu Y."/>
            <person name="Wang X."/>
            <person name="Wang S."/>
            <person name="Zhang T."/>
            <person name="Zhou Y."/>
            <person name="He R."/>
            <person name="Meng N."/>
            <person name="Wang Y."/>
            <person name="Liu W."/>
            <person name="Liu Z."/>
            <person name="Liu J."/>
            <person name="Guo Q."/>
            <person name="Huang H."/>
            <person name="Sederoff R.R."/>
            <person name="Wang G."/>
            <person name="Qu G."/>
            <person name="Chen S."/>
        </authorList>
    </citation>
    <scope>NUCLEOTIDE SEQUENCE [LARGE SCALE GENOMIC DNA]</scope>
    <source>
        <strain evidence="4">SC-2020</strain>
    </source>
</reference>
<dbReference type="InterPro" id="IPR046960">
    <property type="entry name" value="PPR_At4g14850-like_plant"/>
</dbReference>
<organism evidence="4 5">
    <name type="scientific">Populus alba x Populus x berolinensis</name>
    <dbReference type="NCBI Taxonomy" id="444605"/>
    <lineage>
        <taxon>Eukaryota</taxon>
        <taxon>Viridiplantae</taxon>
        <taxon>Streptophyta</taxon>
        <taxon>Embryophyta</taxon>
        <taxon>Tracheophyta</taxon>
        <taxon>Spermatophyta</taxon>
        <taxon>Magnoliopsida</taxon>
        <taxon>eudicotyledons</taxon>
        <taxon>Gunneridae</taxon>
        <taxon>Pentapetalae</taxon>
        <taxon>rosids</taxon>
        <taxon>fabids</taxon>
        <taxon>Malpighiales</taxon>
        <taxon>Salicaceae</taxon>
        <taxon>Saliceae</taxon>
        <taxon>Populus</taxon>
    </lineage>
</organism>
<dbReference type="PANTHER" id="PTHR47926">
    <property type="entry name" value="PENTATRICOPEPTIDE REPEAT-CONTAINING PROTEIN"/>
    <property type="match status" value="1"/>
</dbReference>
<sequence>MLFLKLPFQLRPRKSVDPHLFFFRRKEKKKTLIIQRGEMGLDQCCSFVFFIFLLMGLFASPSFASTFISDGVFESHASTGRNLLQTKKACPVNFEFLNYTIITSQCKGPQYTPSLCCGSFKEFACPYADVLNDLTNDCASIMFSYINLYGKYPPGLFANECKEGKLGLACPAPSPSEVAADNNGSQIMRGPILLLMFLAGFLMKTTPSLTSCLKNLVFIINYDYLMASFLTKSPLPMDRNLLLTTSTRTPATIISLRTCHDFQEVKQLHAQFVVSGLLGYHPLCARRLLEAYVTMSQIYYAVSIFERIPSPDVFVYNTMIRGLTMGKFLHDSLLLYKQFLFGYLVPDNFTYTFVLKACSHLKAPFEGKQVHCQIIKAGIVPDTHIHSSLIHMYTNSGSIDDAERVLGEFSEENTLAKNAMISGYLTEGRVDKARKMFDDMAAKDAASWSALITGYTKNGMHTEALALFQDMMVSHILPNEAALVSLLSACGQLGALHQGRWIHAYIDKTRVLMSTKLTTALIDMYAKSGSIECGYGLFQKMACRDVVTWGVMISAFAIYGHASKCFQLFDEMLADGIRPNKVIFVAILSACSHAGCVEEGRQYFSQMENGFGIKPSIEHYGCMVDLLGRAGLLAEAEELILSMPKQPNSIIWGSLLSACRTHNDLKRGTWAFENLMELEPTSGDRYKLAGLMFANAGEKDEAARIKKMIHEKEMETTCGSSFIEVEGAVHEFTVGYTVHNKARDI</sequence>
<evidence type="ECO:0000256" key="1">
    <source>
        <dbReference type="ARBA" id="ARBA00022737"/>
    </source>
</evidence>
<proteinExistence type="predicted"/>
<dbReference type="EMBL" id="JAQIZT010000001">
    <property type="protein sequence ID" value="KAJ7015460.1"/>
    <property type="molecule type" value="Genomic_DNA"/>
</dbReference>
<accession>A0AAD6RVT7</accession>
<dbReference type="InterPro" id="IPR002885">
    <property type="entry name" value="PPR_rpt"/>
</dbReference>
<dbReference type="AlphaFoldDB" id="A0AAD6RVT7"/>
<dbReference type="InterPro" id="IPR011990">
    <property type="entry name" value="TPR-like_helical_dom_sf"/>
</dbReference>
<dbReference type="InterPro" id="IPR046848">
    <property type="entry name" value="E_motif"/>
</dbReference>
<evidence type="ECO:0000313" key="5">
    <source>
        <dbReference type="Proteomes" id="UP001164929"/>
    </source>
</evidence>
<dbReference type="NCBIfam" id="TIGR00756">
    <property type="entry name" value="PPR"/>
    <property type="match status" value="4"/>
</dbReference>
<feature type="domain" description="GPI-anchored protein LLG1-like" evidence="3">
    <location>
        <begin position="92"/>
        <end position="168"/>
    </location>
</feature>
<evidence type="ECO:0000313" key="4">
    <source>
        <dbReference type="EMBL" id="KAJ7015460.1"/>
    </source>
</evidence>
<feature type="repeat" description="PPR" evidence="2">
    <location>
        <begin position="444"/>
        <end position="478"/>
    </location>
</feature>
<dbReference type="InterPro" id="IPR058888">
    <property type="entry name" value="LLG1-like"/>
</dbReference>
<protein>
    <recommendedName>
        <fullName evidence="3">GPI-anchored protein LLG1-like domain-containing protein</fullName>
    </recommendedName>
</protein>
<dbReference type="PANTHER" id="PTHR47926:SF529">
    <property type="entry name" value="TETRATRICOPEPTIDE-LIKE HELICAL DOMAIN SUPERFAMILY"/>
    <property type="match status" value="1"/>
</dbReference>
<dbReference type="Gene3D" id="1.25.40.10">
    <property type="entry name" value="Tetratricopeptide repeat domain"/>
    <property type="match status" value="3"/>
</dbReference>
<dbReference type="Pfam" id="PF01535">
    <property type="entry name" value="PPR"/>
    <property type="match status" value="3"/>
</dbReference>
<feature type="repeat" description="PPR" evidence="2">
    <location>
        <begin position="413"/>
        <end position="443"/>
    </location>
</feature>
<feature type="repeat" description="PPR" evidence="2">
    <location>
        <begin position="347"/>
        <end position="381"/>
    </location>
</feature>
<name>A0AAD6RVT7_9ROSI</name>
<keyword evidence="1" id="KW-0677">Repeat</keyword>
<gene>
    <name evidence="4" type="ORF">NC653_004685</name>
</gene>
<dbReference type="FunFam" id="1.25.40.10:FF:003657">
    <property type="entry name" value="Uncharacterized protein"/>
    <property type="match status" value="1"/>
</dbReference>
<dbReference type="GO" id="GO:0009451">
    <property type="term" value="P:RNA modification"/>
    <property type="evidence" value="ECO:0007669"/>
    <property type="project" value="InterPro"/>
</dbReference>
<keyword evidence="5" id="KW-1185">Reference proteome</keyword>
<dbReference type="Pfam" id="PF20431">
    <property type="entry name" value="E_motif"/>
    <property type="match status" value="1"/>
</dbReference>
<dbReference type="GO" id="GO:0003723">
    <property type="term" value="F:RNA binding"/>
    <property type="evidence" value="ECO:0007669"/>
    <property type="project" value="InterPro"/>
</dbReference>
<dbReference type="Pfam" id="PF26578">
    <property type="entry name" value="LLG1"/>
    <property type="match status" value="1"/>
</dbReference>
<evidence type="ECO:0000256" key="2">
    <source>
        <dbReference type="PROSITE-ProRule" id="PRU00708"/>
    </source>
</evidence>
<feature type="repeat" description="PPR" evidence="2">
    <location>
        <begin position="545"/>
        <end position="579"/>
    </location>
</feature>
<evidence type="ECO:0000259" key="3">
    <source>
        <dbReference type="Pfam" id="PF26578"/>
    </source>
</evidence>
<dbReference type="Pfam" id="PF13041">
    <property type="entry name" value="PPR_2"/>
    <property type="match status" value="2"/>
</dbReference>